<sequence length="25" mass="2768">DLAEKVLATPLVGSVIEDKVVWKEE</sequence>
<name>A0A392UI99_9FABA</name>
<keyword evidence="2" id="KW-1185">Reference proteome</keyword>
<dbReference type="AlphaFoldDB" id="A0A392UI99"/>
<dbReference type="Proteomes" id="UP000265520">
    <property type="component" value="Unassembled WGS sequence"/>
</dbReference>
<comment type="caution">
    <text evidence="1">The sequence shown here is derived from an EMBL/GenBank/DDBJ whole genome shotgun (WGS) entry which is preliminary data.</text>
</comment>
<evidence type="ECO:0000313" key="2">
    <source>
        <dbReference type="Proteomes" id="UP000265520"/>
    </source>
</evidence>
<evidence type="ECO:0000313" key="1">
    <source>
        <dbReference type="EMBL" id="MCI73343.1"/>
    </source>
</evidence>
<feature type="non-terminal residue" evidence="1">
    <location>
        <position position="1"/>
    </location>
</feature>
<organism evidence="1 2">
    <name type="scientific">Trifolium medium</name>
    <dbReference type="NCBI Taxonomy" id="97028"/>
    <lineage>
        <taxon>Eukaryota</taxon>
        <taxon>Viridiplantae</taxon>
        <taxon>Streptophyta</taxon>
        <taxon>Embryophyta</taxon>
        <taxon>Tracheophyta</taxon>
        <taxon>Spermatophyta</taxon>
        <taxon>Magnoliopsida</taxon>
        <taxon>eudicotyledons</taxon>
        <taxon>Gunneridae</taxon>
        <taxon>Pentapetalae</taxon>
        <taxon>rosids</taxon>
        <taxon>fabids</taxon>
        <taxon>Fabales</taxon>
        <taxon>Fabaceae</taxon>
        <taxon>Papilionoideae</taxon>
        <taxon>50 kb inversion clade</taxon>
        <taxon>NPAAA clade</taxon>
        <taxon>Hologalegina</taxon>
        <taxon>IRL clade</taxon>
        <taxon>Trifolieae</taxon>
        <taxon>Trifolium</taxon>
    </lineage>
</organism>
<reference evidence="1 2" key="1">
    <citation type="journal article" date="2018" name="Front. Plant Sci.">
        <title>Red Clover (Trifolium pratense) and Zigzag Clover (T. medium) - A Picture of Genomic Similarities and Differences.</title>
        <authorList>
            <person name="Dluhosova J."/>
            <person name="Istvanek J."/>
            <person name="Nedelnik J."/>
            <person name="Repkova J."/>
        </authorList>
    </citation>
    <scope>NUCLEOTIDE SEQUENCE [LARGE SCALE GENOMIC DNA]</scope>
    <source>
        <strain evidence="2">cv. 10/8</strain>
        <tissue evidence="1">Leaf</tissue>
    </source>
</reference>
<accession>A0A392UI99</accession>
<proteinExistence type="predicted"/>
<protein>
    <submittedName>
        <fullName evidence="1">Uncharacterized protein</fullName>
    </submittedName>
</protein>
<dbReference type="EMBL" id="LXQA010836422">
    <property type="protein sequence ID" value="MCI73343.1"/>
    <property type="molecule type" value="Genomic_DNA"/>
</dbReference>